<dbReference type="GO" id="GO:0044877">
    <property type="term" value="F:protein-containing complex binding"/>
    <property type="evidence" value="ECO:0007669"/>
    <property type="project" value="TreeGrafter"/>
</dbReference>
<feature type="transmembrane region" description="Helical" evidence="11">
    <location>
        <begin position="628"/>
        <end position="649"/>
    </location>
</feature>
<keyword evidence="7" id="KW-1071">Ligand-gated ion channel</keyword>
<dbReference type="Pfam" id="PF00520">
    <property type="entry name" value="Ion_trans"/>
    <property type="match status" value="2"/>
</dbReference>
<feature type="transmembrane region" description="Helical" evidence="11">
    <location>
        <begin position="1388"/>
        <end position="1407"/>
    </location>
</feature>
<evidence type="ECO:0000256" key="8">
    <source>
        <dbReference type="ARBA" id="ARBA00023303"/>
    </source>
</evidence>
<feature type="transmembrane region" description="Helical" evidence="11">
    <location>
        <begin position="1306"/>
        <end position="1331"/>
    </location>
</feature>
<dbReference type="GO" id="GO:0008270">
    <property type="term" value="F:zinc ion binding"/>
    <property type="evidence" value="ECO:0007669"/>
    <property type="project" value="UniProtKB-KW"/>
</dbReference>
<feature type="domain" description="Cyclic nucleotide-binding" evidence="12">
    <location>
        <begin position="1522"/>
        <end position="1601"/>
    </location>
</feature>
<evidence type="ECO:0000256" key="5">
    <source>
        <dbReference type="ARBA" id="ARBA00023065"/>
    </source>
</evidence>
<dbReference type="Pfam" id="PF00027">
    <property type="entry name" value="cNMP_binding"/>
    <property type="match status" value="4"/>
</dbReference>
<evidence type="ECO:0000313" key="15">
    <source>
        <dbReference type="EMBL" id="VFT99310.1"/>
    </source>
</evidence>
<gene>
    <name evidence="15" type="primary">Aste57867_22656</name>
    <name evidence="14" type="ORF">As57867_022586</name>
    <name evidence="15" type="ORF">ASTE57867_22656</name>
</gene>
<feature type="domain" description="B box-type" evidence="13">
    <location>
        <begin position="1685"/>
        <end position="1726"/>
    </location>
</feature>
<evidence type="ECO:0000256" key="11">
    <source>
        <dbReference type="SAM" id="Phobius"/>
    </source>
</evidence>
<keyword evidence="5" id="KW-0406">Ion transport</keyword>
<dbReference type="InterPro" id="IPR000315">
    <property type="entry name" value="Znf_B-box"/>
</dbReference>
<feature type="transmembrane region" description="Helical" evidence="11">
    <location>
        <begin position="1206"/>
        <end position="1225"/>
    </location>
</feature>
<feature type="compositionally biased region" description="Low complexity" evidence="10">
    <location>
        <begin position="1986"/>
        <end position="1996"/>
    </location>
</feature>
<feature type="compositionally biased region" description="Polar residues" evidence="10">
    <location>
        <begin position="1997"/>
        <end position="2015"/>
    </location>
</feature>
<evidence type="ECO:0000313" key="16">
    <source>
        <dbReference type="Proteomes" id="UP000332933"/>
    </source>
</evidence>
<dbReference type="PANTHER" id="PTHR45638:SF11">
    <property type="entry name" value="CYCLIC NUCLEOTIDE-GATED CATION CHANNEL SUBUNIT A"/>
    <property type="match status" value="1"/>
</dbReference>
<feature type="compositionally biased region" description="Polar residues" evidence="10">
    <location>
        <begin position="1888"/>
        <end position="1908"/>
    </location>
</feature>
<accession>A0A485LKS7</accession>
<evidence type="ECO:0000256" key="2">
    <source>
        <dbReference type="ARBA" id="ARBA00022448"/>
    </source>
</evidence>
<feature type="region of interest" description="Disordered" evidence="10">
    <location>
        <begin position="1966"/>
        <end position="2015"/>
    </location>
</feature>
<dbReference type="InterPro" id="IPR050866">
    <property type="entry name" value="CNG_cation_channel"/>
</dbReference>
<keyword evidence="3 11" id="KW-0812">Transmembrane</keyword>
<dbReference type="PROSITE" id="PS50042">
    <property type="entry name" value="CNMP_BINDING_3"/>
    <property type="match status" value="4"/>
</dbReference>
<evidence type="ECO:0000256" key="4">
    <source>
        <dbReference type="ARBA" id="ARBA00022989"/>
    </source>
</evidence>
<evidence type="ECO:0000256" key="6">
    <source>
        <dbReference type="ARBA" id="ARBA00023136"/>
    </source>
</evidence>
<keyword evidence="9" id="KW-0862">Zinc</keyword>
<dbReference type="Proteomes" id="UP000332933">
    <property type="component" value="Unassembled WGS sequence"/>
</dbReference>
<evidence type="ECO:0000256" key="7">
    <source>
        <dbReference type="ARBA" id="ARBA00023286"/>
    </source>
</evidence>
<dbReference type="InterPro" id="IPR014710">
    <property type="entry name" value="RmlC-like_jellyroll"/>
</dbReference>
<dbReference type="Gene3D" id="1.10.287.70">
    <property type="match status" value="3"/>
</dbReference>
<name>A0A485LKS7_9STRA</name>
<feature type="domain" description="Cyclic nucleotide-binding" evidence="12">
    <location>
        <begin position="385"/>
        <end position="462"/>
    </location>
</feature>
<feature type="transmembrane region" description="Helical" evidence="11">
    <location>
        <begin position="1175"/>
        <end position="1194"/>
    </location>
</feature>
<reference evidence="15 16" key="1">
    <citation type="submission" date="2019-03" db="EMBL/GenBank/DDBJ databases">
        <authorList>
            <person name="Gaulin E."/>
            <person name="Dumas B."/>
        </authorList>
    </citation>
    <scope>NUCLEOTIDE SEQUENCE [LARGE SCALE GENOMIC DNA]</scope>
    <source>
        <strain evidence="15">CBS 568.67</strain>
    </source>
</reference>
<dbReference type="InterPro" id="IPR018490">
    <property type="entry name" value="cNMP-bd_dom_sf"/>
</dbReference>
<dbReference type="GO" id="GO:0016020">
    <property type="term" value="C:membrane"/>
    <property type="evidence" value="ECO:0007669"/>
    <property type="project" value="UniProtKB-SubCell"/>
</dbReference>
<dbReference type="Gene3D" id="1.10.287.630">
    <property type="entry name" value="Helix hairpin bin"/>
    <property type="match status" value="1"/>
</dbReference>
<feature type="transmembrane region" description="Helical" evidence="11">
    <location>
        <begin position="766"/>
        <end position="784"/>
    </location>
</feature>
<evidence type="ECO:0000256" key="9">
    <source>
        <dbReference type="PROSITE-ProRule" id="PRU00024"/>
    </source>
</evidence>
<feature type="transmembrane region" description="Helical" evidence="11">
    <location>
        <begin position="283"/>
        <end position="306"/>
    </location>
</feature>
<dbReference type="InterPro" id="IPR000595">
    <property type="entry name" value="cNMP-bd_dom"/>
</dbReference>
<dbReference type="Gene3D" id="2.60.120.10">
    <property type="entry name" value="Jelly Rolls"/>
    <property type="match status" value="4"/>
</dbReference>
<comment type="subcellular location">
    <subcellularLocation>
        <location evidence="1">Membrane</location>
        <topology evidence="1">Multi-pass membrane protein</topology>
    </subcellularLocation>
</comment>
<keyword evidence="9" id="KW-0479">Metal-binding</keyword>
<feature type="transmembrane region" description="Helical" evidence="11">
    <location>
        <begin position="850"/>
        <end position="872"/>
    </location>
</feature>
<protein>
    <submittedName>
        <fullName evidence="15">Aste57867_22656 protein</fullName>
    </submittedName>
</protein>
<keyword evidence="9" id="KW-0863">Zinc-finger</keyword>
<keyword evidence="16" id="KW-1185">Reference proteome</keyword>
<proteinExistence type="predicted"/>
<keyword evidence="4 11" id="KW-1133">Transmembrane helix</keyword>
<dbReference type="SUPFAM" id="SSF81324">
    <property type="entry name" value="Voltage-gated potassium channels"/>
    <property type="match status" value="3"/>
</dbReference>
<dbReference type="CDD" id="cd00038">
    <property type="entry name" value="CAP_ED"/>
    <property type="match status" value="4"/>
</dbReference>
<feature type="transmembrane region" description="Helical" evidence="11">
    <location>
        <begin position="212"/>
        <end position="233"/>
    </location>
</feature>
<feature type="domain" description="Cyclic nucleotide-binding" evidence="12">
    <location>
        <begin position="967"/>
        <end position="1084"/>
    </location>
</feature>
<dbReference type="PROSITE" id="PS00888">
    <property type="entry name" value="CNMP_BINDING_1"/>
    <property type="match status" value="1"/>
</dbReference>
<dbReference type="GO" id="GO:0005221">
    <property type="term" value="F:intracellularly cyclic nucleotide-activated monoatomic cation channel activity"/>
    <property type="evidence" value="ECO:0007669"/>
    <property type="project" value="InterPro"/>
</dbReference>
<feature type="domain" description="Cyclic nucleotide-binding" evidence="12">
    <location>
        <begin position="482"/>
        <end position="572"/>
    </location>
</feature>
<dbReference type="EMBL" id="VJMH01007135">
    <property type="protein sequence ID" value="KAF0685442.1"/>
    <property type="molecule type" value="Genomic_DNA"/>
</dbReference>
<evidence type="ECO:0000256" key="1">
    <source>
        <dbReference type="ARBA" id="ARBA00004141"/>
    </source>
</evidence>
<reference evidence="14" key="2">
    <citation type="submission" date="2019-06" db="EMBL/GenBank/DDBJ databases">
        <title>Genomics analysis of Aphanomyces spp. identifies a new class of oomycete effector associated with host adaptation.</title>
        <authorList>
            <person name="Gaulin E."/>
        </authorList>
    </citation>
    <scope>NUCLEOTIDE SEQUENCE</scope>
    <source>
        <strain evidence="14">CBS 578.67</strain>
    </source>
</reference>
<dbReference type="PROSITE" id="PS50119">
    <property type="entry name" value="ZF_BBOX"/>
    <property type="match status" value="1"/>
</dbReference>
<evidence type="ECO:0000259" key="13">
    <source>
        <dbReference type="PROSITE" id="PS50119"/>
    </source>
</evidence>
<organism evidence="15 16">
    <name type="scientific">Aphanomyces stellatus</name>
    <dbReference type="NCBI Taxonomy" id="120398"/>
    <lineage>
        <taxon>Eukaryota</taxon>
        <taxon>Sar</taxon>
        <taxon>Stramenopiles</taxon>
        <taxon>Oomycota</taxon>
        <taxon>Saprolegniomycetes</taxon>
        <taxon>Saprolegniales</taxon>
        <taxon>Verrucalvaceae</taxon>
        <taxon>Aphanomyces</taxon>
    </lineage>
</organism>
<feature type="transmembrane region" description="Helical" evidence="11">
    <location>
        <begin position="71"/>
        <end position="95"/>
    </location>
</feature>
<keyword evidence="2" id="KW-0813">Transport</keyword>
<evidence type="ECO:0000259" key="12">
    <source>
        <dbReference type="PROSITE" id="PS50042"/>
    </source>
</evidence>
<dbReference type="PANTHER" id="PTHR45638">
    <property type="entry name" value="CYCLIC NUCLEOTIDE-GATED CATION CHANNEL SUBUNIT A"/>
    <property type="match status" value="1"/>
</dbReference>
<feature type="transmembrane region" description="Helical" evidence="11">
    <location>
        <begin position="661"/>
        <end position="679"/>
    </location>
</feature>
<evidence type="ECO:0000313" key="14">
    <source>
        <dbReference type="EMBL" id="KAF0685442.1"/>
    </source>
</evidence>
<feature type="transmembrane region" description="Helical" evidence="11">
    <location>
        <begin position="699"/>
        <end position="724"/>
    </location>
</feature>
<dbReference type="SUPFAM" id="SSF51206">
    <property type="entry name" value="cAMP-binding domain-like"/>
    <property type="match status" value="4"/>
</dbReference>
<dbReference type="InterPro" id="IPR018488">
    <property type="entry name" value="cNMP-bd_CS"/>
</dbReference>
<dbReference type="EMBL" id="CAADRA010007161">
    <property type="protein sequence ID" value="VFT99310.1"/>
    <property type="molecule type" value="Genomic_DNA"/>
</dbReference>
<keyword evidence="8" id="KW-0407">Ion channel</keyword>
<dbReference type="SMART" id="SM00100">
    <property type="entry name" value="cNMP"/>
    <property type="match status" value="3"/>
</dbReference>
<evidence type="ECO:0000256" key="10">
    <source>
        <dbReference type="SAM" id="MobiDB-lite"/>
    </source>
</evidence>
<feature type="region of interest" description="Disordered" evidence="10">
    <location>
        <begin position="1886"/>
        <end position="1908"/>
    </location>
</feature>
<dbReference type="CDD" id="cd19757">
    <property type="entry name" value="Bbox1"/>
    <property type="match status" value="1"/>
</dbReference>
<dbReference type="OrthoDB" id="421226at2759"/>
<sequence>MSSNIDLLTARHSEMRHSIKVEPTKLEGHVVPVFLANSGSGNSSFNLQRGKLSWEITYNKTSTYDPDSFKILLWNIALLVFVLYDAWVVPLLLCFDVINSDMCNQTWPATTAYAFEVAFLGDVYVQMHMGYYLYGNLVRNTASTRLRYLYSWNLPLDVMALIPLSFFPSVTKHTCGLGLVNKLLRLRRLQSFSLNFDKVFARYFIACKVVKVVVVTYMFTHVMACVYVSFGQAGDNDGVVWKLEVEAGHDHLLAEYFAALFWAIGLVSKCTDGEIPHTLWETVFTLVVMLGGFLLFVYICGTLFMISKCDANSAERFDAKLKQLRHVLSFHNVPSEIQQRAIEYLEQEFKSGDANDRHAMKLLCPSIAKDLKFTLLKTMVSSVPFFKCCNAAFIRALIDLMEPQSLPTNFIVCNVGDREEDMYFVQSGVLIVMLNGVNVRELRKGGFFGELSLFSNQVRPTSDLMEQMKGMDPHFEKASGIFLDNMSIRLFGQEETIYRKGDYADTLSILLVGNVSLIANIRSSKPLPLRYVKQGEIFGCSCLQIEKDSVVHAENAIARSACVVVLVERSALFAINEEFPSFCTNLQRKEQKILIEHRAMLRLLEQTELAAMKMNKDSGTIDPDSSILVLWETFLFVSIVSQITTVPYYMAFGFASNSIGMYDYLSIVFEISFAVDIFLKTKTDYYEYGNKVRERTKILYRYLRSFNFAIDILSLLPINLINIFKPHRSEVWNMNKLLRLFKLSSQIEHLERHYYTLNIQIRILKLVFYVYLLAHYIGCTWYNFASNESSFFGFTEDPQFGYDEWLPNKEIDVSKKDVTAAFKYTRVLYWGLGLLLGINKGGYPTTPLEYSFTILVQTVGVFLLAYVIGNLLDSVQVMDGNNRLFYSNLNYVRKLTKYFKFSSDIKQKIQHFYFYRLFHSIHQEHVLIKSLPPSLVTDIRVFLLTPMLKKVPFFQNETAGSNVTRSLVRHLSQVLVTRHEMVCRQNEVGEEMFFVFTGCLDVYVVSEQGPHGAHHDAHMETVYKGVKVGDIHAGSFFGEKSLFSDQPRNASIEAKTFCTLYRLSRKHLQSVFGQHPEWRSKVMQIVSAIYETQARVQLVKQNSDTKGILPEKSIRNHSGRSLERVRSGGQSLRNISSVNTEDDGGVGVVVVPWTMRTKQALLTIDVQSRVYRVHLFLLALSLFYIALSVPYFLTFGHAKKTTISSVIVKVLDIFADIVFIFDIWLKSHIVETVASREFYEHMRQPQSSDIFLDVMTVLPLDYVMTSFIANDTVLRFNRIIKLRQLTYTVNEIHRFSMSYEVNRLKLLAIFYFIVGYWTACGYFGLTFVVGFSEDWDSSLPVEYFNPHNHEDNADVIFSLHQFLRCLYFSAKMFTGIGLVHEPHTSLEFAYIFVMSVFGAFAMAYAIGEGSSLFIYLIQNEVNFKINQMKVMDFLARKHVDASLRNRVNNYLAYWWAFQEGVTHQSTFDQLPRRIRAQAFIEIAHKSISSFALRYIRPLIQHTPTSLAQVVHSIAHRLVFEGYPAGESVIVQGNIGHMMYFVSSGTLISASTNSKFVTTRFEEGQFFGEEGFLSATFCRYSVVSLRACDLLALKAADFLSALDEHTRTSECCLVARGFATRYAGSVASIKSNGSSIGQDICSIIDSKSSKLYLLKHLTPDAAEVMFSAFLRLFVLEDITSTCFESNAIDVCQHCEDRPATLYCKQCLQGLCETCSTFIHQGKYFCSHLASIERVETEPMQPSRKRRGSFQFVVDTFLRRHRVAAVSPSHDSSTTALDSSSSFLAPHKRLLKKSPQAQSDAAVRLLSLAKEVPTHDGTPPTIPKDGSSRVIHITSHMLSGASESEHSVPFSPTLEASFKSNKQKPKPRLSLFHSQSFQTFNGLTHHRSSTKLSLRQHSPNSNREVSFSSDRLVQLKADSPDRRPSPEVQQILNLVTGSDDTLTSISSAPSQASAREVLERLDAVVETASVRDTGGAELDNTENDVGDDSSSSDNGESEYNQVGETGPTQTLVHNSTSRQIVAPLAKGTDCFKE</sequence>
<dbReference type="InterPro" id="IPR005821">
    <property type="entry name" value="Ion_trans_dom"/>
</dbReference>
<evidence type="ECO:0000256" key="3">
    <source>
        <dbReference type="ARBA" id="ARBA00022692"/>
    </source>
</evidence>
<keyword evidence="6 11" id="KW-0472">Membrane</keyword>